<gene>
    <name evidence="2" type="ORF">PXEA_LOCUS28514</name>
</gene>
<proteinExistence type="predicted"/>
<comment type="caution">
    <text evidence="2">The sequence shown here is derived from an EMBL/GenBank/DDBJ whole genome shotgun (WGS) entry which is preliminary data.</text>
</comment>
<dbReference type="AlphaFoldDB" id="A0A448XER7"/>
<dbReference type="EMBL" id="CAAALY010249040">
    <property type="protein sequence ID" value="VEL35074.1"/>
    <property type="molecule type" value="Genomic_DNA"/>
</dbReference>
<name>A0A448XER7_9PLAT</name>
<protein>
    <submittedName>
        <fullName evidence="2">Uncharacterized protein</fullName>
    </submittedName>
</protein>
<organism evidence="2 3">
    <name type="scientific">Protopolystoma xenopodis</name>
    <dbReference type="NCBI Taxonomy" id="117903"/>
    <lineage>
        <taxon>Eukaryota</taxon>
        <taxon>Metazoa</taxon>
        <taxon>Spiralia</taxon>
        <taxon>Lophotrochozoa</taxon>
        <taxon>Platyhelminthes</taxon>
        <taxon>Monogenea</taxon>
        <taxon>Polyopisthocotylea</taxon>
        <taxon>Polystomatidea</taxon>
        <taxon>Polystomatidae</taxon>
        <taxon>Protopolystoma</taxon>
    </lineage>
</organism>
<reference evidence="2" key="1">
    <citation type="submission" date="2018-11" db="EMBL/GenBank/DDBJ databases">
        <authorList>
            <consortium name="Pathogen Informatics"/>
        </authorList>
    </citation>
    <scope>NUCLEOTIDE SEQUENCE</scope>
</reference>
<evidence type="ECO:0000313" key="3">
    <source>
        <dbReference type="Proteomes" id="UP000784294"/>
    </source>
</evidence>
<feature type="transmembrane region" description="Helical" evidence="1">
    <location>
        <begin position="13"/>
        <end position="31"/>
    </location>
</feature>
<sequence>MSHSGVHNTSLRLVLRLAWRLLCQTALFLLFHQLVRMPRRPGCSPPLLHEEDCPHLLPGLLDAPSKPVSHQCSSGPPINRLRQFDVSSVESSSQFRRAAHIQKRASGINYEEDSEMHTVFSGMKRKHSTPPSAWKTLVYHLLLAVRRS</sequence>
<evidence type="ECO:0000313" key="2">
    <source>
        <dbReference type="EMBL" id="VEL35074.1"/>
    </source>
</evidence>
<evidence type="ECO:0000256" key="1">
    <source>
        <dbReference type="SAM" id="Phobius"/>
    </source>
</evidence>
<dbReference type="Proteomes" id="UP000784294">
    <property type="component" value="Unassembled WGS sequence"/>
</dbReference>
<keyword evidence="1" id="KW-0812">Transmembrane</keyword>
<keyword evidence="3" id="KW-1185">Reference proteome</keyword>
<accession>A0A448XER7</accession>
<keyword evidence="1" id="KW-1133">Transmembrane helix</keyword>
<keyword evidence="1" id="KW-0472">Membrane</keyword>